<evidence type="ECO:0000313" key="5">
    <source>
        <dbReference type="Proteomes" id="UP000003860"/>
    </source>
</evidence>
<comment type="caution">
    <text evidence="4">The sequence shown here is derived from an EMBL/GenBank/DDBJ whole genome shotgun (WGS) entry which is preliminary data.</text>
</comment>
<name>F1TI55_9FIRM</name>
<dbReference type="eggNOG" id="COG1131">
    <property type="taxonomic scope" value="Bacteria"/>
</dbReference>
<gene>
    <name evidence="4" type="ORF">Cpap_0595</name>
</gene>
<keyword evidence="1" id="KW-0547">Nucleotide-binding</keyword>
<sequence>MSQMEIKNITKKFADVTALDNVTLKLEENKIYGLLGRNGAGKTTLLNLITNRIFPTDGEILVDGESVIENDSALSKLYFMTENNYYPEHMTVKKAFTWTKGFYTDFDIEYASELCEKFSLKLSQKIKTLSTGYTSIFKMILALSCNVPFVLLDEPVLGLDANHRDLFYKELLKNYSEKPKTIIISTHLIEEAAEIIEDVIIIKSGKLILKESVESVLSQGYAITGSISAVDSFTAGKNVLGADTIGGLKSAYILGHLDKSGIPEGLEVTKPDLQKLFIHMTNR</sequence>
<reference evidence="4" key="2">
    <citation type="submission" date="2011-01" db="EMBL/GenBank/DDBJ databases">
        <title>The Non-contiguous Finished genome of Clostridium papyrosolvens.</title>
        <authorList>
            <person name="Lucas S."/>
            <person name="Copeland A."/>
            <person name="Lapidus A."/>
            <person name="Cheng J.-F."/>
            <person name="Goodwin L."/>
            <person name="Pitluck S."/>
            <person name="Misra M."/>
            <person name="Chertkov O."/>
            <person name="Detter J.C."/>
            <person name="Han C."/>
            <person name="Tapia R."/>
            <person name="Land M."/>
            <person name="Hauser L."/>
            <person name="Kyrpides N."/>
            <person name="Ivanova N."/>
            <person name="Pagani I."/>
            <person name="Mouttaki H."/>
            <person name="He Z."/>
            <person name="Zhou J."/>
            <person name="Hemme C.L."/>
            <person name="Woyke T."/>
        </authorList>
    </citation>
    <scope>NUCLEOTIDE SEQUENCE [LARGE SCALE GENOMIC DNA]</scope>
    <source>
        <strain evidence="4">DSM 2782</strain>
    </source>
</reference>
<dbReference type="InterPro" id="IPR003593">
    <property type="entry name" value="AAA+_ATPase"/>
</dbReference>
<dbReference type="RefSeq" id="WP_004622277.1">
    <property type="nucleotide sequence ID" value="NZ_ACXX02000018.1"/>
</dbReference>
<dbReference type="GO" id="GO:0016887">
    <property type="term" value="F:ATP hydrolysis activity"/>
    <property type="evidence" value="ECO:0007669"/>
    <property type="project" value="InterPro"/>
</dbReference>
<dbReference type="PROSITE" id="PS50893">
    <property type="entry name" value="ABC_TRANSPORTER_2"/>
    <property type="match status" value="1"/>
</dbReference>
<dbReference type="InterPro" id="IPR003439">
    <property type="entry name" value="ABC_transporter-like_ATP-bd"/>
</dbReference>
<reference evidence="4" key="1">
    <citation type="submission" date="2009-07" db="EMBL/GenBank/DDBJ databases">
        <authorList>
            <consortium name="US DOE Joint Genome Institute (JGI-PGF)"/>
            <person name="Lucas S."/>
            <person name="Copeland A."/>
            <person name="Lapidus A."/>
            <person name="Glavina del Rio T."/>
            <person name="Tice H."/>
            <person name="Bruce D."/>
            <person name="Goodwin L."/>
            <person name="Pitluck S."/>
            <person name="Larimer F."/>
            <person name="Land M.L."/>
            <person name="Mouttaki H."/>
            <person name="He Z."/>
            <person name="Zhou J."/>
            <person name="Hemme C.L."/>
        </authorList>
    </citation>
    <scope>NUCLEOTIDE SEQUENCE [LARGE SCALE GENOMIC DNA]</scope>
    <source>
        <strain evidence="4">DSM 2782</strain>
    </source>
</reference>
<dbReference type="SMART" id="SM00382">
    <property type="entry name" value="AAA"/>
    <property type="match status" value="1"/>
</dbReference>
<dbReference type="PANTHER" id="PTHR43158">
    <property type="entry name" value="SKFA PEPTIDE EXPORT ATP-BINDING PROTEIN SKFE"/>
    <property type="match status" value="1"/>
</dbReference>
<dbReference type="Pfam" id="PF00005">
    <property type="entry name" value="ABC_tran"/>
    <property type="match status" value="1"/>
</dbReference>
<dbReference type="CDD" id="cd03230">
    <property type="entry name" value="ABC_DR_subfamily_A"/>
    <property type="match status" value="1"/>
</dbReference>
<keyword evidence="2" id="KW-0067">ATP-binding</keyword>
<dbReference type="InterPro" id="IPR027417">
    <property type="entry name" value="P-loop_NTPase"/>
</dbReference>
<dbReference type="STRING" id="588581.Cpap_0595"/>
<evidence type="ECO:0000256" key="2">
    <source>
        <dbReference type="ARBA" id="ARBA00022840"/>
    </source>
</evidence>
<organism evidence="4 5">
    <name type="scientific">Ruminiclostridium papyrosolvens DSM 2782</name>
    <dbReference type="NCBI Taxonomy" id="588581"/>
    <lineage>
        <taxon>Bacteria</taxon>
        <taxon>Bacillati</taxon>
        <taxon>Bacillota</taxon>
        <taxon>Clostridia</taxon>
        <taxon>Eubacteriales</taxon>
        <taxon>Oscillospiraceae</taxon>
        <taxon>Ruminiclostridium</taxon>
    </lineage>
</organism>
<evidence type="ECO:0000259" key="3">
    <source>
        <dbReference type="PROSITE" id="PS50893"/>
    </source>
</evidence>
<proteinExistence type="predicted"/>
<keyword evidence="5" id="KW-1185">Reference proteome</keyword>
<feature type="domain" description="ABC transporter" evidence="3">
    <location>
        <begin position="4"/>
        <end position="229"/>
    </location>
</feature>
<dbReference type="EMBL" id="ACXX02000018">
    <property type="protein sequence ID" value="EGD45990.1"/>
    <property type="molecule type" value="Genomic_DNA"/>
</dbReference>
<dbReference type="AlphaFoldDB" id="F1TI55"/>
<accession>F1TI55</accession>
<dbReference type="OrthoDB" id="9804819at2"/>
<dbReference type="SUPFAM" id="SSF52540">
    <property type="entry name" value="P-loop containing nucleoside triphosphate hydrolases"/>
    <property type="match status" value="1"/>
</dbReference>
<dbReference type="Proteomes" id="UP000003860">
    <property type="component" value="Unassembled WGS sequence"/>
</dbReference>
<dbReference type="PANTHER" id="PTHR43158:SF5">
    <property type="entry name" value="ABC TRANSPORTER, ATP-BINDING PROTEIN"/>
    <property type="match status" value="1"/>
</dbReference>
<evidence type="ECO:0000256" key="1">
    <source>
        <dbReference type="ARBA" id="ARBA00022741"/>
    </source>
</evidence>
<dbReference type="Gene3D" id="3.40.50.300">
    <property type="entry name" value="P-loop containing nucleotide triphosphate hydrolases"/>
    <property type="match status" value="1"/>
</dbReference>
<dbReference type="GO" id="GO:0005524">
    <property type="term" value="F:ATP binding"/>
    <property type="evidence" value="ECO:0007669"/>
    <property type="project" value="UniProtKB-KW"/>
</dbReference>
<evidence type="ECO:0000313" key="4">
    <source>
        <dbReference type="EMBL" id="EGD45990.1"/>
    </source>
</evidence>
<protein>
    <submittedName>
        <fullName evidence="4">ABC transporter related protein</fullName>
    </submittedName>
</protein>